<proteinExistence type="predicted"/>
<sequence>MEDKEDGPGEARRLTRQGSQDLSSFQGFGLSQAGGDVHELYRALRGTQGDDPLEDELLWEGDYMTTQKEFIQKRQQDALLERLERRIGVGQAAVRPVSASAAGVPTSAGASEAATASLGAVALAAAGGLRIKKLVGDFVASAGGALAVRRNTTSAGIASAPGTNTGTTGDASLGASDGREGPAGAHTAGEQPAGLTAWRGARVASAPPGRPQGGNEVGGTTAAAQGGPGDTSQVQQFRTLDIASALAAAASAQAAAAQPTPGTSFEGGGSRAGTPRLGVLTAEAAPPPVATPDADAAVAVVSITPKSANGTPKGEEPAAALPDTAQPAEEATAYGPLRRAALAVSTHPDFELGVILLIFANCLTLAMFRPLESAESPWNKTLEKIDLALNITFTVESVLRILSMGGPFAYLSQPWNVFDAIMVAAGYTTFIPMGDGGGAGAGLEGVRALRALRALRPLRTITRFPSLRSIVVCFLEAIPLLMSVVGMLCFFLFIFGVTGTELFAGIYHSVCIGAAGAMEQSESYGGEFGCGARDCPQGMTCTLLAAGTNVNVAGFDNVALAVLTVFQCMTLSGWSYIMYRSMDSVGAYSVVYFVLLVIFGAYFVLNLFLAVLKIKFAKAQALFNDRWRKHVAPKERPSSLSRLAVFLKRKWSNFMASRGETEGITKHIVAASQASANEASLSGFTPRSATAGFPSMAESPAVTAGGTQRPTSTSMPVSGAASRAASARLTDAGDFGPYSGAASVRDYSRSNTQGSGLGGTLNRSASIGSGMTGVSGGSGATSKYSKVLLVTAEEFDLSLESAGVKGTKRQWLRFQYRVRLLVERPAFNNLFLAAILGNTIVLAMEYDGMGPRYEDGLSNANLSFTALFCLEFLLKVVGLGPWTYMGDYWNIFDATVVAFSLLELGLSSGSGLSALRSLRSLRILKSFRVLRVIKMFRYLESLQMIARVLITSMDSFAAIVVLLALFWLVFAIVGLHVFGGLALAPPAWPNCDTLINSLILNFHTLNMENFEVTMFMMIRAGNYGAAAYFIAWIVLGKFILLALFLAVMLEAFENKYQVQSVKSGGILNRLRNAGKKIANASSALRSAVGSHSGRSVLSLFTRGAAGGSTLKGPSVASSRRTTATNGAVAVTSAWAGTGASGPVGEAVEVHEEQLRCETQRDFAGTVLVGSAVDDALRQARAQLRHRRTLSLHRSMSARTSELGPRSAGALASMALGAPPPPFVFREVWAAEGEAGEAARLDRGVQGAPCGELGGLAVDARQQLAHLLIEEEAQRARQAAAVERHRQGGTARVLLGWLLPSSAAGGAAASEVPVQRQLRSQRPSAPHAAAAAGIRQQQVMDQDDGSYSWREYFETLQLIGLDPHGTLQPGPAAAAAASCSELWQQKQGRFHVAATGGTRLLSAGGGPVGEGFEAPSSSDRVSAGRLSFGSGLASLIAEAEQATAPSSDGALGGEARAGAPGGSQLPGQGLDLGSPVIRPTSGQQRPQRLQVPQGTPRAWQGVHSGSGSGNADTADFGTGATRGLRLPEPATPQIRWGRLGDEDGPAQDPEAAEVLRITGEAPPPPPPAHGSEDAVIAFAPPVLPSPRGARFVAGQALPVGALKPHTPPGLAAPDRQKSPRLGGRVSFMTASMKRPQGLADDAGSSLEAALAVLTPAGDGSAMAAGLVPSDGAGPIGGVGRVGSPRVGRHVTIGGAAVASSSGGGGVGSGADLGSLLLSPDADLLAGGMREPSITVKALKRRKEAALGCTPDPAQQCR</sequence>
<evidence type="ECO:0000313" key="9">
    <source>
        <dbReference type="Proteomes" id="UP000054498"/>
    </source>
</evidence>
<feature type="transmembrane region" description="Helical" evidence="6">
    <location>
        <begin position="1025"/>
        <end position="1049"/>
    </location>
</feature>
<dbReference type="SUPFAM" id="SSF81324">
    <property type="entry name" value="Voltage-gated potassium channels"/>
    <property type="match status" value="2"/>
</dbReference>
<evidence type="ECO:0000313" key="8">
    <source>
        <dbReference type="EMBL" id="KIZ04692.1"/>
    </source>
</evidence>
<dbReference type="Gene3D" id="1.20.120.350">
    <property type="entry name" value="Voltage-gated potassium channels. Chain C"/>
    <property type="match status" value="2"/>
</dbReference>
<dbReference type="OrthoDB" id="431720at2759"/>
<dbReference type="InterPro" id="IPR005821">
    <property type="entry name" value="Ion_trans_dom"/>
</dbReference>
<gene>
    <name evidence="8" type="ORF">MNEG_3267</name>
</gene>
<feature type="transmembrane region" description="Helical" evidence="6">
    <location>
        <begin position="956"/>
        <end position="978"/>
    </location>
</feature>
<evidence type="ECO:0000256" key="4">
    <source>
        <dbReference type="ARBA" id="ARBA00023136"/>
    </source>
</evidence>
<evidence type="ECO:0000256" key="1">
    <source>
        <dbReference type="ARBA" id="ARBA00004141"/>
    </source>
</evidence>
<dbReference type="PANTHER" id="PTHR10037:SF62">
    <property type="entry name" value="SODIUM CHANNEL PROTEIN 60E"/>
    <property type="match status" value="1"/>
</dbReference>
<feature type="compositionally biased region" description="Polar residues" evidence="5">
    <location>
        <begin position="16"/>
        <end position="26"/>
    </location>
</feature>
<protein>
    <submittedName>
        <fullName evidence="8">Putative voltage-dependent N-type calcium channel subunit alpha-1B</fullName>
    </submittedName>
</protein>
<dbReference type="InterPro" id="IPR027359">
    <property type="entry name" value="Volt_channel_dom_sf"/>
</dbReference>
<feature type="region of interest" description="Disordered" evidence="5">
    <location>
        <begin position="156"/>
        <end position="233"/>
    </location>
</feature>
<feature type="domain" description="Ion transport" evidence="7">
    <location>
        <begin position="349"/>
        <end position="620"/>
    </location>
</feature>
<dbReference type="Gene3D" id="1.10.287.70">
    <property type="match status" value="2"/>
</dbReference>
<organism evidence="8 9">
    <name type="scientific">Monoraphidium neglectum</name>
    <dbReference type="NCBI Taxonomy" id="145388"/>
    <lineage>
        <taxon>Eukaryota</taxon>
        <taxon>Viridiplantae</taxon>
        <taxon>Chlorophyta</taxon>
        <taxon>core chlorophytes</taxon>
        <taxon>Chlorophyceae</taxon>
        <taxon>CS clade</taxon>
        <taxon>Sphaeropleales</taxon>
        <taxon>Selenastraceae</taxon>
        <taxon>Monoraphidium</taxon>
    </lineage>
</organism>
<dbReference type="GeneID" id="25736145"/>
<name>A0A0D2MW47_9CHLO</name>
<feature type="compositionally biased region" description="Polar residues" evidence="5">
    <location>
        <begin position="705"/>
        <end position="716"/>
    </location>
</feature>
<evidence type="ECO:0000256" key="5">
    <source>
        <dbReference type="SAM" id="MobiDB-lite"/>
    </source>
</evidence>
<dbReference type="PANTHER" id="PTHR10037">
    <property type="entry name" value="VOLTAGE-GATED CATION CHANNEL CALCIUM AND SODIUM"/>
    <property type="match status" value="1"/>
</dbReference>
<dbReference type="GO" id="GO:0001518">
    <property type="term" value="C:voltage-gated sodium channel complex"/>
    <property type="evidence" value="ECO:0007669"/>
    <property type="project" value="TreeGrafter"/>
</dbReference>
<evidence type="ECO:0000259" key="7">
    <source>
        <dbReference type="Pfam" id="PF00520"/>
    </source>
</evidence>
<feature type="transmembrane region" description="Helical" evidence="6">
    <location>
        <begin position="590"/>
        <end position="612"/>
    </location>
</feature>
<feature type="region of interest" description="Disordered" evidence="5">
    <location>
        <begin position="1438"/>
        <end position="1527"/>
    </location>
</feature>
<evidence type="ECO:0000256" key="2">
    <source>
        <dbReference type="ARBA" id="ARBA00022692"/>
    </source>
</evidence>
<feature type="region of interest" description="Disordered" evidence="5">
    <location>
        <begin position="695"/>
        <end position="722"/>
    </location>
</feature>
<dbReference type="EMBL" id="KK100622">
    <property type="protein sequence ID" value="KIZ04692.1"/>
    <property type="molecule type" value="Genomic_DNA"/>
</dbReference>
<feature type="domain" description="Ion transport" evidence="7">
    <location>
        <begin position="825"/>
        <end position="1057"/>
    </location>
</feature>
<feature type="region of interest" description="Disordered" evidence="5">
    <location>
        <begin position="1"/>
        <end position="30"/>
    </location>
</feature>
<keyword evidence="4 6" id="KW-0472">Membrane</keyword>
<keyword evidence="3 6" id="KW-1133">Transmembrane helix</keyword>
<keyword evidence="9" id="KW-1185">Reference proteome</keyword>
<dbReference type="GO" id="GO:0005248">
    <property type="term" value="F:voltage-gated sodium channel activity"/>
    <property type="evidence" value="ECO:0007669"/>
    <property type="project" value="TreeGrafter"/>
</dbReference>
<feature type="compositionally biased region" description="Polar residues" evidence="5">
    <location>
        <begin position="1479"/>
        <end position="1492"/>
    </location>
</feature>
<dbReference type="RefSeq" id="XP_013903711.1">
    <property type="nucleotide sequence ID" value="XM_014048257.1"/>
</dbReference>
<dbReference type="STRING" id="145388.A0A0D2MW47"/>
<dbReference type="Proteomes" id="UP000054498">
    <property type="component" value="Unassembled WGS sequence"/>
</dbReference>
<dbReference type="KEGG" id="mng:MNEG_3267"/>
<accession>A0A0D2MW47</accession>
<dbReference type="Pfam" id="PF00520">
    <property type="entry name" value="Ion_trans"/>
    <property type="match status" value="2"/>
</dbReference>
<keyword evidence="2 6" id="KW-0812">Transmembrane</keyword>
<evidence type="ECO:0000256" key="6">
    <source>
        <dbReference type="SAM" id="Phobius"/>
    </source>
</evidence>
<reference evidence="8 9" key="1">
    <citation type="journal article" date="2013" name="BMC Genomics">
        <title>Reconstruction of the lipid metabolism for the microalga Monoraphidium neglectum from its genome sequence reveals characteristics suitable for biofuel production.</title>
        <authorList>
            <person name="Bogen C."/>
            <person name="Al-Dilaimi A."/>
            <person name="Albersmeier A."/>
            <person name="Wichmann J."/>
            <person name="Grundmann M."/>
            <person name="Rupp O."/>
            <person name="Lauersen K.J."/>
            <person name="Blifernez-Klassen O."/>
            <person name="Kalinowski J."/>
            <person name="Goesmann A."/>
            <person name="Mussgnug J.H."/>
            <person name="Kruse O."/>
        </authorList>
    </citation>
    <scope>NUCLEOTIDE SEQUENCE [LARGE SCALE GENOMIC DNA]</scope>
    <source>
        <strain evidence="8 9">SAG 48.87</strain>
    </source>
</reference>
<feature type="compositionally biased region" description="Basic and acidic residues" evidence="5">
    <location>
        <begin position="1"/>
        <end position="13"/>
    </location>
</feature>
<evidence type="ECO:0000256" key="3">
    <source>
        <dbReference type="ARBA" id="ARBA00022989"/>
    </source>
</evidence>
<feature type="transmembrane region" description="Helical" evidence="6">
    <location>
        <begin position="469"/>
        <end position="495"/>
    </location>
</feature>
<feature type="transmembrane region" description="Helical" evidence="6">
    <location>
        <begin position="826"/>
        <end position="844"/>
    </location>
</feature>
<feature type="compositionally biased region" description="Polar residues" evidence="5">
    <location>
        <begin position="156"/>
        <end position="170"/>
    </location>
</feature>
<feature type="transmembrane region" description="Helical" evidence="6">
    <location>
        <begin position="558"/>
        <end position="578"/>
    </location>
</feature>
<comment type="subcellular location">
    <subcellularLocation>
        <location evidence="1">Membrane</location>
        <topology evidence="1">Multi-pass membrane protein</topology>
    </subcellularLocation>
</comment>
<dbReference type="InterPro" id="IPR043203">
    <property type="entry name" value="VGCC_Ca_Na"/>
</dbReference>